<evidence type="ECO:0000256" key="6">
    <source>
        <dbReference type="ARBA" id="ARBA00023170"/>
    </source>
</evidence>
<feature type="chain" id="PRO_5044214312" description="Fibronectin type-III domain-containing protein" evidence="10">
    <location>
        <begin position="27"/>
        <end position="624"/>
    </location>
</feature>
<dbReference type="InterPro" id="IPR013783">
    <property type="entry name" value="Ig-like_fold"/>
</dbReference>
<feature type="region of interest" description="Disordered" evidence="8">
    <location>
        <begin position="450"/>
        <end position="475"/>
    </location>
</feature>
<evidence type="ECO:0000256" key="1">
    <source>
        <dbReference type="ARBA" id="ARBA00004479"/>
    </source>
</evidence>
<name>A0AAY4AUR0_9TELE</name>
<evidence type="ECO:0000256" key="10">
    <source>
        <dbReference type="SAM" id="SignalP"/>
    </source>
</evidence>
<organism evidence="12 13">
    <name type="scientific">Denticeps clupeoides</name>
    <name type="common">denticle herring</name>
    <dbReference type="NCBI Taxonomy" id="299321"/>
    <lineage>
        <taxon>Eukaryota</taxon>
        <taxon>Metazoa</taxon>
        <taxon>Chordata</taxon>
        <taxon>Craniata</taxon>
        <taxon>Vertebrata</taxon>
        <taxon>Euteleostomi</taxon>
        <taxon>Actinopterygii</taxon>
        <taxon>Neopterygii</taxon>
        <taxon>Teleostei</taxon>
        <taxon>Clupei</taxon>
        <taxon>Clupeiformes</taxon>
        <taxon>Denticipitoidei</taxon>
        <taxon>Denticipitidae</taxon>
        <taxon>Denticeps</taxon>
    </lineage>
</organism>
<keyword evidence="3 10" id="KW-0732">Signal</keyword>
<keyword evidence="2 9" id="KW-0812">Transmembrane</keyword>
<dbReference type="AlphaFoldDB" id="A0AAY4AUR0"/>
<dbReference type="InterPro" id="IPR015152">
    <property type="entry name" value="Growth/epo_recpt_lig-bind"/>
</dbReference>
<accession>A0AAY4AUR0</accession>
<keyword evidence="4 9" id="KW-1133">Transmembrane helix</keyword>
<reference evidence="12" key="3">
    <citation type="submission" date="2025-09" db="UniProtKB">
        <authorList>
            <consortium name="Ensembl"/>
        </authorList>
    </citation>
    <scope>IDENTIFICATION</scope>
</reference>
<evidence type="ECO:0000313" key="13">
    <source>
        <dbReference type="Proteomes" id="UP000694580"/>
    </source>
</evidence>
<keyword evidence="7" id="KW-0325">Glycoprotein</keyword>
<evidence type="ECO:0000259" key="11">
    <source>
        <dbReference type="PROSITE" id="PS50853"/>
    </source>
</evidence>
<keyword evidence="6" id="KW-0675">Receptor</keyword>
<feature type="transmembrane region" description="Helical" evidence="9">
    <location>
        <begin position="246"/>
        <end position="266"/>
    </location>
</feature>
<evidence type="ECO:0000256" key="7">
    <source>
        <dbReference type="ARBA" id="ARBA00023180"/>
    </source>
</evidence>
<reference evidence="12" key="2">
    <citation type="submission" date="2025-08" db="UniProtKB">
        <authorList>
            <consortium name="Ensembl"/>
        </authorList>
    </citation>
    <scope>IDENTIFICATION</scope>
</reference>
<keyword evidence="13" id="KW-1185">Reference proteome</keyword>
<evidence type="ECO:0000256" key="9">
    <source>
        <dbReference type="SAM" id="Phobius"/>
    </source>
</evidence>
<dbReference type="RefSeq" id="XP_028830887.1">
    <property type="nucleotide sequence ID" value="XM_028975054.1"/>
</dbReference>
<keyword evidence="5 9" id="KW-0472">Membrane</keyword>
<evidence type="ECO:0000256" key="2">
    <source>
        <dbReference type="ARBA" id="ARBA00022692"/>
    </source>
</evidence>
<dbReference type="Ensembl" id="ENSDCDT00010011634.1">
    <property type="protein sequence ID" value="ENSDCDP00010011116.1"/>
    <property type="gene ID" value="ENSDCDG00010004912.1"/>
</dbReference>
<dbReference type="GO" id="GO:0009897">
    <property type="term" value="C:external side of plasma membrane"/>
    <property type="evidence" value="ECO:0007669"/>
    <property type="project" value="TreeGrafter"/>
</dbReference>
<dbReference type="SUPFAM" id="SSF49265">
    <property type="entry name" value="Fibronectin type III"/>
    <property type="match status" value="2"/>
</dbReference>
<evidence type="ECO:0000256" key="8">
    <source>
        <dbReference type="SAM" id="MobiDB-lite"/>
    </source>
</evidence>
<feature type="domain" description="Fibronectin type-III" evidence="11">
    <location>
        <begin position="136"/>
        <end position="239"/>
    </location>
</feature>
<dbReference type="Gene3D" id="2.60.40.10">
    <property type="entry name" value="Immunoglobulins"/>
    <property type="match status" value="2"/>
</dbReference>
<feature type="compositionally biased region" description="Basic and acidic residues" evidence="8">
    <location>
        <begin position="462"/>
        <end position="475"/>
    </location>
</feature>
<dbReference type="Pfam" id="PF09067">
    <property type="entry name" value="EpoR_lig-bind"/>
    <property type="match status" value="1"/>
</dbReference>
<evidence type="ECO:0000256" key="4">
    <source>
        <dbReference type="ARBA" id="ARBA00022989"/>
    </source>
</evidence>
<dbReference type="InterPro" id="IPR025871">
    <property type="entry name" value="GHBP"/>
</dbReference>
<dbReference type="GeneID" id="114787406"/>
<dbReference type="InterPro" id="IPR003961">
    <property type="entry name" value="FN3_dom"/>
</dbReference>
<dbReference type="PANTHER" id="PTHR23037">
    <property type="entry name" value="CYTOKINE RECEPTOR"/>
    <property type="match status" value="1"/>
</dbReference>
<dbReference type="PROSITE" id="PS50853">
    <property type="entry name" value="FN3"/>
    <property type="match status" value="1"/>
</dbReference>
<evidence type="ECO:0000313" key="12">
    <source>
        <dbReference type="Ensembl" id="ENSDCDP00010011116.1"/>
    </source>
</evidence>
<sequence length="624" mass="70125">MADRFPFLCLLHISMLLSGRGRSVSAFSLDDTEQDTERPHLTDCVSRDLETFNCWWTAGNFQNLSEPGALKLFYQMTSLSREWKECPHYLSLNECHFSRNYTKIWYPYCIELHSPEDNITYSHKCFSVENIVKPDPPVALNWTILNVSLSGLHFDILLNWEPPRSASTDIGWMSLSYQVQYRRRNASQWDMLDLESGTQQSVYGLRTDQEYEFRVRCKMRTYSKFGEFSNTILVHVHQIPSKETSFLVPLILIFGVVGLAILLILFSQQQRLMVILLPPVPAPKIKGIDPELFKKGNRDELNSILSSQHMYKPNMFPEDSWVEFIELDVDEAAEKGDGSDTQRLLGLRQLGSSHTLCIKDDDSGRASCYDPDLAADAEILLTATLLPPAHKDKASADPPLTTWSGLSSASPGIPLQIQPPAHTHPNHTPIWANMDFYAQVSDVTPTGTVVLSPGQPPSSMLERAEKEENKKNGIKQDRKDDYEENMKELLNFQMLVVSPDGGYTTESCARSLSSEISPNQGSCQTLVSPSVENQRDQGLFPSSAHAVEEYQSPHLLTKAPLSAQVMSDYTVVQEVDSQHSLLLNPTCPPLVQQPNPPKHLPTLTTMVPMTQGYLTPELLGNLNP</sequence>
<dbReference type="InterPro" id="IPR036116">
    <property type="entry name" value="FN3_sf"/>
</dbReference>
<dbReference type="PANTHER" id="PTHR23037:SF46">
    <property type="entry name" value="INTERLEUKIN 5 RECEPTOR SUBUNIT ALPHA"/>
    <property type="match status" value="1"/>
</dbReference>
<protein>
    <recommendedName>
        <fullName evidence="11">Fibronectin type-III domain-containing protein</fullName>
    </recommendedName>
</protein>
<proteinExistence type="predicted"/>
<dbReference type="Pfam" id="PF12772">
    <property type="entry name" value="GHBP"/>
    <property type="match status" value="1"/>
</dbReference>
<dbReference type="Proteomes" id="UP000694580">
    <property type="component" value="Chromosome 1"/>
</dbReference>
<evidence type="ECO:0000256" key="3">
    <source>
        <dbReference type="ARBA" id="ARBA00022729"/>
    </source>
</evidence>
<dbReference type="GeneTree" id="ENSGT00940000165107"/>
<reference evidence="12 13" key="1">
    <citation type="submission" date="2020-06" db="EMBL/GenBank/DDBJ databases">
        <authorList>
            <consortium name="Wellcome Sanger Institute Data Sharing"/>
        </authorList>
    </citation>
    <scope>NUCLEOTIDE SEQUENCE [LARGE SCALE GENOMIC DNA]</scope>
</reference>
<feature type="signal peptide" evidence="10">
    <location>
        <begin position="1"/>
        <end position="26"/>
    </location>
</feature>
<dbReference type="CDD" id="cd00063">
    <property type="entry name" value="FN3"/>
    <property type="match status" value="1"/>
</dbReference>
<comment type="subcellular location">
    <subcellularLocation>
        <location evidence="1">Membrane</location>
        <topology evidence="1">Single-pass type I membrane protein</topology>
    </subcellularLocation>
</comment>
<gene>
    <name evidence="12" type="primary">ghra</name>
</gene>
<evidence type="ECO:0000256" key="5">
    <source>
        <dbReference type="ARBA" id="ARBA00023136"/>
    </source>
</evidence>
<dbReference type="GO" id="GO:0004896">
    <property type="term" value="F:cytokine receptor activity"/>
    <property type="evidence" value="ECO:0007669"/>
    <property type="project" value="TreeGrafter"/>
</dbReference>